<gene>
    <name evidence="2" type="ORF">CTAYLR_009534</name>
</gene>
<comment type="caution">
    <text evidence="2">The sequence shown here is derived from an EMBL/GenBank/DDBJ whole genome shotgun (WGS) entry which is preliminary data.</text>
</comment>
<keyword evidence="3" id="KW-1185">Reference proteome</keyword>
<evidence type="ECO:0000313" key="2">
    <source>
        <dbReference type="EMBL" id="KAJ8607279.1"/>
    </source>
</evidence>
<dbReference type="InterPro" id="IPR036047">
    <property type="entry name" value="F-box-like_dom_sf"/>
</dbReference>
<reference evidence="2" key="1">
    <citation type="submission" date="2023-01" db="EMBL/GenBank/DDBJ databases">
        <title>Metagenome sequencing of chrysophaentin producing Chrysophaeum taylorii.</title>
        <authorList>
            <person name="Davison J."/>
            <person name="Bewley C."/>
        </authorList>
    </citation>
    <scope>NUCLEOTIDE SEQUENCE</scope>
    <source>
        <strain evidence="2">NIES-1699</strain>
    </source>
</reference>
<evidence type="ECO:0000259" key="1">
    <source>
        <dbReference type="Pfam" id="PF05641"/>
    </source>
</evidence>
<feature type="domain" description="Agenet-like" evidence="1">
    <location>
        <begin position="149"/>
        <end position="201"/>
    </location>
</feature>
<protein>
    <recommendedName>
        <fullName evidence="1">Agenet-like domain-containing protein</fullName>
    </recommendedName>
</protein>
<proteinExistence type="predicted"/>
<dbReference type="Proteomes" id="UP001230188">
    <property type="component" value="Unassembled WGS sequence"/>
</dbReference>
<dbReference type="Pfam" id="PF05641">
    <property type="entry name" value="Agenet"/>
    <property type="match status" value="1"/>
</dbReference>
<dbReference type="SUPFAM" id="SSF81383">
    <property type="entry name" value="F-box domain"/>
    <property type="match status" value="1"/>
</dbReference>
<evidence type="ECO:0000313" key="3">
    <source>
        <dbReference type="Proteomes" id="UP001230188"/>
    </source>
</evidence>
<organism evidence="2 3">
    <name type="scientific">Chrysophaeum taylorii</name>
    <dbReference type="NCBI Taxonomy" id="2483200"/>
    <lineage>
        <taxon>Eukaryota</taxon>
        <taxon>Sar</taxon>
        <taxon>Stramenopiles</taxon>
        <taxon>Ochrophyta</taxon>
        <taxon>Pelagophyceae</taxon>
        <taxon>Pelagomonadales</taxon>
        <taxon>Pelagomonadaceae</taxon>
        <taxon>Chrysophaeum</taxon>
    </lineage>
</organism>
<dbReference type="AlphaFoldDB" id="A0AAD7UKC8"/>
<dbReference type="Gene3D" id="1.20.1280.50">
    <property type="match status" value="1"/>
</dbReference>
<dbReference type="InterPro" id="IPR008395">
    <property type="entry name" value="Agenet-like_dom"/>
</dbReference>
<accession>A0AAD7UKC8</accession>
<name>A0AAD7UKC8_9STRA</name>
<dbReference type="Gene3D" id="2.30.30.140">
    <property type="match status" value="2"/>
</dbReference>
<dbReference type="SUPFAM" id="SSF54160">
    <property type="entry name" value="Chromo domain-like"/>
    <property type="match status" value="1"/>
</dbReference>
<dbReference type="InterPro" id="IPR016197">
    <property type="entry name" value="Chromo-like_dom_sf"/>
</dbReference>
<dbReference type="EMBL" id="JAQMWT010000224">
    <property type="protein sequence ID" value="KAJ8607279.1"/>
    <property type="molecule type" value="Genomic_DNA"/>
</dbReference>
<sequence>MLFFLGVPQFSVISCVSSRWHQVASTDTLWREFYRERFNCEQRSVRREDAPPTLELSFATPASARDAVEVSWHGKFRLESCEVHAGCAWWAANIVDKLKLHDEHGDQWWYKVTFPGWQGRWDEWVPRERLRWPTRRVDPSLERPIKPRDSVEVWCSSKNVPGAWLEAKVLKIKNNKYLIGRAQTINGDPIWVDRSRIRLSPKEERRREQHAARNPILAKIGFCSPRRGSTINGRMPSFVGRGFVEADEPTFTDEADLLET</sequence>